<dbReference type="InterPro" id="IPR011991">
    <property type="entry name" value="ArsR-like_HTH"/>
</dbReference>
<dbReference type="InterPro" id="IPR051011">
    <property type="entry name" value="Metal_resp_trans_reg"/>
</dbReference>
<dbReference type="CDD" id="cd00090">
    <property type="entry name" value="HTH_ARSR"/>
    <property type="match status" value="1"/>
</dbReference>
<evidence type="ECO:0000313" key="5">
    <source>
        <dbReference type="EMBL" id="AXE24238.1"/>
    </source>
</evidence>
<dbReference type="PANTHER" id="PTHR43132:SF2">
    <property type="entry name" value="ARSENICAL RESISTANCE OPERON REPRESSOR ARSR-RELATED"/>
    <property type="match status" value="1"/>
</dbReference>
<dbReference type="NCBIfam" id="NF033788">
    <property type="entry name" value="HTH_metalloreg"/>
    <property type="match status" value="1"/>
</dbReference>
<sequence length="129" mass="14197">MDQVHRTRATGKAGEADHTQAPLYQLKAEFFKTLGHPVRIRVLELLSEREHAVAEMLAEVGIEAASLSQQLAVLRKANLVLTRREGSTVYYRLTSPEVAELLRVARSILSGVLQGQAELLANLRATGPK</sequence>
<feature type="domain" description="HTH arsR-type" evidence="4">
    <location>
        <begin position="19"/>
        <end position="113"/>
    </location>
</feature>
<dbReference type="Gene3D" id="1.10.10.10">
    <property type="entry name" value="Winged helix-like DNA-binding domain superfamily/Winged helix DNA-binding domain"/>
    <property type="match status" value="1"/>
</dbReference>
<dbReference type="PRINTS" id="PR00778">
    <property type="entry name" value="HTHARSR"/>
</dbReference>
<organism evidence="5 6">
    <name type="scientific">Streptomyces globosus</name>
    <dbReference type="NCBI Taxonomy" id="68209"/>
    <lineage>
        <taxon>Bacteria</taxon>
        <taxon>Bacillati</taxon>
        <taxon>Actinomycetota</taxon>
        <taxon>Actinomycetes</taxon>
        <taxon>Kitasatosporales</taxon>
        <taxon>Streptomycetaceae</taxon>
        <taxon>Streptomyces</taxon>
    </lineage>
</organism>
<proteinExistence type="predicted"/>
<protein>
    <submittedName>
        <fullName evidence="5">Transcriptional regulator</fullName>
    </submittedName>
</protein>
<dbReference type="InterPro" id="IPR036388">
    <property type="entry name" value="WH-like_DNA-bd_sf"/>
</dbReference>
<dbReference type="PANTHER" id="PTHR43132">
    <property type="entry name" value="ARSENICAL RESISTANCE OPERON REPRESSOR ARSR-RELATED"/>
    <property type="match status" value="1"/>
</dbReference>
<dbReference type="GO" id="GO:0003677">
    <property type="term" value="F:DNA binding"/>
    <property type="evidence" value="ECO:0007669"/>
    <property type="project" value="UniProtKB-KW"/>
</dbReference>
<evidence type="ECO:0000256" key="3">
    <source>
        <dbReference type="ARBA" id="ARBA00023163"/>
    </source>
</evidence>
<reference evidence="5 6" key="1">
    <citation type="submission" date="2018-01" db="EMBL/GenBank/DDBJ databases">
        <title>Draft genome Sequence of streptomyces globosus LZH-48.</title>
        <authorList>
            <person name="Ran K."/>
            <person name="Li Z."/>
            <person name="Wei S."/>
            <person name="Dong R."/>
        </authorList>
    </citation>
    <scope>NUCLEOTIDE SEQUENCE [LARGE SCALE GENOMIC DNA]</scope>
    <source>
        <strain evidence="5 6">LZH-48</strain>
    </source>
</reference>
<evidence type="ECO:0000256" key="1">
    <source>
        <dbReference type="ARBA" id="ARBA00023015"/>
    </source>
</evidence>
<dbReference type="SUPFAM" id="SSF46785">
    <property type="entry name" value="Winged helix' DNA-binding domain"/>
    <property type="match status" value="1"/>
</dbReference>
<keyword evidence="2" id="KW-0238">DNA-binding</keyword>
<dbReference type="InterPro" id="IPR001845">
    <property type="entry name" value="HTH_ArsR_DNA-bd_dom"/>
</dbReference>
<evidence type="ECO:0000259" key="4">
    <source>
        <dbReference type="PROSITE" id="PS50987"/>
    </source>
</evidence>
<keyword evidence="3" id="KW-0804">Transcription</keyword>
<name>A0A344U017_9ACTN</name>
<dbReference type="EMBL" id="CP030862">
    <property type="protein sequence ID" value="AXE24238.1"/>
    <property type="molecule type" value="Genomic_DNA"/>
</dbReference>
<dbReference type="Pfam" id="PF01022">
    <property type="entry name" value="HTH_5"/>
    <property type="match status" value="1"/>
</dbReference>
<dbReference type="GO" id="GO:0003700">
    <property type="term" value="F:DNA-binding transcription factor activity"/>
    <property type="evidence" value="ECO:0007669"/>
    <property type="project" value="InterPro"/>
</dbReference>
<dbReference type="Proteomes" id="UP000252004">
    <property type="component" value="Chromosome"/>
</dbReference>
<dbReference type="KEGG" id="sgz:C0216_12925"/>
<dbReference type="SMART" id="SM00418">
    <property type="entry name" value="HTH_ARSR"/>
    <property type="match status" value="1"/>
</dbReference>
<dbReference type="AlphaFoldDB" id="A0A344U017"/>
<dbReference type="PROSITE" id="PS50987">
    <property type="entry name" value="HTH_ARSR_2"/>
    <property type="match status" value="1"/>
</dbReference>
<dbReference type="OrthoDB" id="194599at2"/>
<keyword evidence="1" id="KW-0805">Transcription regulation</keyword>
<gene>
    <name evidence="5" type="ORF">C0216_12925</name>
</gene>
<evidence type="ECO:0000313" key="6">
    <source>
        <dbReference type="Proteomes" id="UP000252004"/>
    </source>
</evidence>
<dbReference type="InterPro" id="IPR036390">
    <property type="entry name" value="WH_DNA-bd_sf"/>
</dbReference>
<accession>A0A344U017</accession>
<keyword evidence="6" id="KW-1185">Reference proteome</keyword>
<evidence type="ECO:0000256" key="2">
    <source>
        <dbReference type="ARBA" id="ARBA00023125"/>
    </source>
</evidence>